<proteinExistence type="predicted"/>
<feature type="compositionally biased region" description="Polar residues" evidence="1">
    <location>
        <begin position="354"/>
        <end position="366"/>
    </location>
</feature>
<evidence type="ECO:0000313" key="2">
    <source>
        <dbReference type="EMBL" id="KAK7440227.1"/>
    </source>
</evidence>
<gene>
    <name evidence="2" type="ORF">VKT23_017169</name>
</gene>
<feature type="region of interest" description="Disordered" evidence="1">
    <location>
        <begin position="247"/>
        <end position="292"/>
    </location>
</feature>
<reference evidence="2 3" key="1">
    <citation type="submission" date="2024-01" db="EMBL/GenBank/DDBJ databases">
        <title>A draft genome for the cacao thread blight pathogen Marasmiellus scandens.</title>
        <authorList>
            <person name="Baruah I.K."/>
            <person name="Leung J."/>
            <person name="Bukari Y."/>
            <person name="Amoako-Attah I."/>
            <person name="Meinhardt L.W."/>
            <person name="Bailey B.A."/>
            <person name="Cohen S.P."/>
        </authorList>
    </citation>
    <scope>NUCLEOTIDE SEQUENCE [LARGE SCALE GENOMIC DNA]</scope>
    <source>
        <strain evidence="2 3">GH-19</strain>
    </source>
</reference>
<feature type="region of interest" description="Disordered" evidence="1">
    <location>
        <begin position="346"/>
        <end position="368"/>
    </location>
</feature>
<dbReference type="Proteomes" id="UP001498398">
    <property type="component" value="Unassembled WGS sequence"/>
</dbReference>
<evidence type="ECO:0000256" key="1">
    <source>
        <dbReference type="SAM" id="MobiDB-lite"/>
    </source>
</evidence>
<dbReference type="EMBL" id="JBANRG010000069">
    <property type="protein sequence ID" value="KAK7440227.1"/>
    <property type="molecule type" value="Genomic_DNA"/>
</dbReference>
<keyword evidence="3" id="KW-1185">Reference proteome</keyword>
<feature type="compositionally biased region" description="Low complexity" evidence="1">
    <location>
        <begin position="261"/>
        <end position="275"/>
    </location>
</feature>
<sequence length="429" mass="47662">MIVDEKTAPPPYVPSLQVEFNVDGDNMYAAWLASRTFPKHKPTFSTLPPHLLLEIVYSTFPQEDGKHEGDTKVVRQRENLHWLETSLRLVCRKLYIACMHILRSTYLPTYDSLIRAPYSSDPFPSSEVFPATINHNPYQTQIKSLFPMHRELTTLDKFIAVLAHEDVWLDSTSLYLTRNEAYKDIFDLIQPKTRLEDLIAVEGVRCGVIALGHSTPPTSVPNSVPSTPSTEYTELPAEKIQDNAYAMDPTQLPSNSPPSSPYGGSPSSSTVSFSSKQPQKPSRNPFRLFGSKGKGKAKAVINTISPFPSSPFSPTSPSPREITPIPFSCLSISFSPRKLALVYSPSPTSSSSSLNASQTVTGSSRFSSDRYRDGYGGSTYGSLSLSHGAMRHRKRTLVEVERSREETLEVCARRLVRALKDWIVEGGEL</sequence>
<protein>
    <submittedName>
        <fullName evidence="2">Uncharacterized protein</fullName>
    </submittedName>
</protein>
<comment type="caution">
    <text evidence="2">The sequence shown here is derived from an EMBL/GenBank/DDBJ whole genome shotgun (WGS) entry which is preliminary data.</text>
</comment>
<evidence type="ECO:0000313" key="3">
    <source>
        <dbReference type="Proteomes" id="UP001498398"/>
    </source>
</evidence>
<organism evidence="2 3">
    <name type="scientific">Marasmiellus scandens</name>
    <dbReference type="NCBI Taxonomy" id="2682957"/>
    <lineage>
        <taxon>Eukaryota</taxon>
        <taxon>Fungi</taxon>
        <taxon>Dikarya</taxon>
        <taxon>Basidiomycota</taxon>
        <taxon>Agaricomycotina</taxon>
        <taxon>Agaricomycetes</taxon>
        <taxon>Agaricomycetidae</taxon>
        <taxon>Agaricales</taxon>
        <taxon>Marasmiineae</taxon>
        <taxon>Omphalotaceae</taxon>
        <taxon>Marasmiellus</taxon>
    </lineage>
</organism>
<name>A0ABR1IX58_9AGAR</name>
<accession>A0ABR1IX58</accession>